<evidence type="ECO:0000256" key="1">
    <source>
        <dbReference type="ARBA" id="ARBA00001936"/>
    </source>
</evidence>
<dbReference type="InterPro" id="IPR045121">
    <property type="entry name" value="CoAse"/>
</dbReference>
<evidence type="ECO:0000313" key="9">
    <source>
        <dbReference type="Proteomes" id="UP000033566"/>
    </source>
</evidence>
<gene>
    <name evidence="8" type="ORF">UL81_00940</name>
</gene>
<dbReference type="InterPro" id="IPR015797">
    <property type="entry name" value="NUDIX_hydrolase-like_dom_sf"/>
</dbReference>
<dbReference type="SUPFAM" id="SSF55811">
    <property type="entry name" value="Nudix"/>
    <property type="match status" value="1"/>
</dbReference>
<name>A0A0F6TAE6_9CORY</name>
<dbReference type="AlphaFoldDB" id="A0A0F6TAE6"/>
<dbReference type="HOGENOM" id="CLU_040940_3_1_11"/>
<sequence length="227" mass="24949">MTTLHPDLAPDWIRPAMGLDVAKTRRRMGVRASESTAPTKREAAVLVLLKGSAADDAEVLLTHRSPTMRSHSGQIAFPGGRRDPEDINVVDTALREAWEETGLQRGTVTPLEQWGQLRVRSSSAPVSPVLAYWHQPGEVYPASLEETDDVFTTPIAELAAPENRLQIAWGNWTGPAFTVNDYLVWGFTGGILSALLEHAGWERNWDNNSVVDLRDALAASKNNEKMG</sequence>
<dbReference type="CDD" id="cd03426">
    <property type="entry name" value="NUDIX_CoAse_Nudt7"/>
    <property type="match status" value="1"/>
</dbReference>
<protein>
    <submittedName>
        <fullName evidence="8">NTP pyrophosphohydrolase</fullName>
    </submittedName>
</protein>
<accession>A0A0F6TAE6</accession>
<comment type="similarity">
    <text evidence="3">Belongs to the Nudix hydrolase family. PCD1 subfamily.</text>
</comment>
<dbReference type="KEGG" id="ccj:UL81_00940"/>
<comment type="cofactor">
    <cofactor evidence="2">
        <name>Mg(2+)</name>
        <dbReference type="ChEBI" id="CHEBI:18420"/>
    </cofactor>
</comment>
<dbReference type="PROSITE" id="PS01293">
    <property type="entry name" value="NUDIX_COA"/>
    <property type="match status" value="1"/>
</dbReference>
<evidence type="ECO:0000256" key="4">
    <source>
        <dbReference type="ARBA" id="ARBA00022723"/>
    </source>
</evidence>
<organism evidence="8 9">
    <name type="scientific">Corynebacterium camporealensis</name>
    <dbReference type="NCBI Taxonomy" id="161896"/>
    <lineage>
        <taxon>Bacteria</taxon>
        <taxon>Bacillati</taxon>
        <taxon>Actinomycetota</taxon>
        <taxon>Actinomycetes</taxon>
        <taxon>Mycobacteriales</taxon>
        <taxon>Corynebacteriaceae</taxon>
        <taxon>Corynebacterium</taxon>
    </lineage>
</organism>
<dbReference type="GO" id="GO:0000287">
    <property type="term" value="F:magnesium ion binding"/>
    <property type="evidence" value="ECO:0007669"/>
    <property type="project" value="InterPro"/>
</dbReference>
<keyword evidence="6" id="KW-0460">Magnesium</keyword>
<dbReference type="OrthoDB" id="9802805at2"/>
<evidence type="ECO:0000256" key="6">
    <source>
        <dbReference type="ARBA" id="ARBA00022842"/>
    </source>
</evidence>
<evidence type="ECO:0000313" key="8">
    <source>
        <dbReference type="EMBL" id="AKE38174.1"/>
    </source>
</evidence>
<dbReference type="STRING" id="161896.UL81_00940"/>
<keyword evidence="9" id="KW-1185">Reference proteome</keyword>
<dbReference type="PROSITE" id="PS51462">
    <property type="entry name" value="NUDIX"/>
    <property type="match status" value="1"/>
</dbReference>
<dbReference type="PATRIC" id="fig|161896.4.peg.183"/>
<dbReference type="Proteomes" id="UP000033566">
    <property type="component" value="Chromosome"/>
</dbReference>
<dbReference type="InterPro" id="IPR000059">
    <property type="entry name" value="NUDIX_hydrolase_NudL_CS"/>
</dbReference>
<evidence type="ECO:0000256" key="5">
    <source>
        <dbReference type="ARBA" id="ARBA00022801"/>
    </source>
</evidence>
<dbReference type="PANTHER" id="PTHR12992:SF11">
    <property type="entry name" value="MITOCHONDRIAL COENZYME A DIPHOSPHATASE NUDT8"/>
    <property type="match status" value="1"/>
</dbReference>
<dbReference type="GO" id="GO:0030145">
    <property type="term" value="F:manganese ion binding"/>
    <property type="evidence" value="ECO:0007669"/>
    <property type="project" value="InterPro"/>
</dbReference>
<keyword evidence="5 8" id="KW-0378">Hydrolase</keyword>
<reference evidence="8 9" key="1">
    <citation type="journal article" date="2015" name="Genome Announc.">
        <title>Complete Genome Sequence of Corynebacterium camporealensis DSM 44610, Isolated from the Milk of a Manchega Sheep with Subclinical Mastitis.</title>
        <authorList>
            <person name="Ruckert C."/>
            <person name="Albersmeier A."/>
            <person name="Winkler A."/>
            <person name="Tauch A."/>
        </authorList>
    </citation>
    <scope>NUCLEOTIDE SEQUENCE [LARGE SCALE GENOMIC DNA]</scope>
    <source>
        <strain evidence="8 9">DSM 44610</strain>
    </source>
</reference>
<dbReference type="GO" id="GO:0009132">
    <property type="term" value="P:nucleoside diphosphate metabolic process"/>
    <property type="evidence" value="ECO:0007669"/>
    <property type="project" value="InterPro"/>
</dbReference>
<keyword evidence="7" id="KW-0464">Manganese</keyword>
<dbReference type="InterPro" id="IPR000086">
    <property type="entry name" value="NUDIX_hydrolase_dom"/>
</dbReference>
<dbReference type="EMBL" id="CP011311">
    <property type="protein sequence ID" value="AKE38174.1"/>
    <property type="molecule type" value="Genomic_DNA"/>
</dbReference>
<dbReference type="GO" id="GO:0010945">
    <property type="term" value="F:coenzyme A diphosphatase activity"/>
    <property type="evidence" value="ECO:0007669"/>
    <property type="project" value="InterPro"/>
</dbReference>
<evidence type="ECO:0000256" key="3">
    <source>
        <dbReference type="ARBA" id="ARBA00006506"/>
    </source>
</evidence>
<evidence type="ECO:0000256" key="7">
    <source>
        <dbReference type="ARBA" id="ARBA00023211"/>
    </source>
</evidence>
<dbReference type="PANTHER" id="PTHR12992">
    <property type="entry name" value="NUDIX HYDROLASE"/>
    <property type="match status" value="1"/>
</dbReference>
<proteinExistence type="inferred from homology"/>
<dbReference type="RefSeq" id="WP_046453147.1">
    <property type="nucleotide sequence ID" value="NZ_CP011311.1"/>
</dbReference>
<keyword evidence="4" id="KW-0479">Metal-binding</keyword>
<dbReference type="Pfam" id="PF00293">
    <property type="entry name" value="NUDIX"/>
    <property type="match status" value="1"/>
</dbReference>
<dbReference type="Gene3D" id="3.90.79.10">
    <property type="entry name" value="Nucleoside Triphosphate Pyrophosphohydrolase"/>
    <property type="match status" value="1"/>
</dbReference>
<evidence type="ECO:0000256" key="2">
    <source>
        <dbReference type="ARBA" id="ARBA00001946"/>
    </source>
</evidence>
<comment type="cofactor">
    <cofactor evidence="1">
        <name>Mn(2+)</name>
        <dbReference type="ChEBI" id="CHEBI:29035"/>
    </cofactor>
</comment>